<evidence type="ECO:0000259" key="1">
    <source>
        <dbReference type="Pfam" id="PF01079"/>
    </source>
</evidence>
<dbReference type="PANTHER" id="PTHR11889">
    <property type="entry name" value="HEDGEHOG"/>
    <property type="match status" value="1"/>
</dbReference>
<dbReference type="GO" id="GO:0007224">
    <property type="term" value="P:smoothened signaling pathway"/>
    <property type="evidence" value="ECO:0007669"/>
    <property type="project" value="TreeGrafter"/>
</dbReference>
<dbReference type="Gene3D" id="2.170.16.10">
    <property type="entry name" value="Hedgehog/Intein (Hint) domain"/>
    <property type="match status" value="1"/>
</dbReference>
<dbReference type="Proteomes" id="UP000018467">
    <property type="component" value="Unassembled WGS sequence"/>
</dbReference>
<dbReference type="GO" id="GO:0005509">
    <property type="term" value="F:calcium ion binding"/>
    <property type="evidence" value="ECO:0007669"/>
    <property type="project" value="TreeGrafter"/>
</dbReference>
<evidence type="ECO:0000313" key="3">
    <source>
        <dbReference type="Proteomes" id="UP000018467"/>
    </source>
</evidence>
<dbReference type="Pfam" id="PF01079">
    <property type="entry name" value="Hint"/>
    <property type="match status" value="1"/>
</dbReference>
<keyword evidence="3" id="KW-1185">Reference proteome</keyword>
<dbReference type="GO" id="GO:0010468">
    <property type="term" value="P:regulation of gene expression"/>
    <property type="evidence" value="ECO:0007669"/>
    <property type="project" value="TreeGrafter"/>
</dbReference>
<feature type="domain" description="Hedgehog protein Hint" evidence="1">
    <location>
        <begin position="11"/>
        <end position="137"/>
    </location>
</feature>
<dbReference type="STRING" id="7994.ENSAMXP00000036990"/>
<proteinExistence type="predicted"/>
<dbReference type="Ensembl" id="ENSAMXT00000035048.1">
    <property type="protein sequence ID" value="ENSAMXP00000036990.1"/>
    <property type="gene ID" value="ENSAMXG00000040000.1"/>
</dbReference>
<dbReference type="GO" id="GO:0005113">
    <property type="term" value="F:patched binding"/>
    <property type="evidence" value="ECO:0007669"/>
    <property type="project" value="TreeGrafter"/>
</dbReference>
<reference evidence="2" key="4">
    <citation type="submission" date="2025-09" db="UniProtKB">
        <authorList>
            <consortium name="Ensembl"/>
        </authorList>
    </citation>
    <scope>IDENTIFICATION</scope>
</reference>
<reference evidence="2" key="3">
    <citation type="submission" date="2025-08" db="UniProtKB">
        <authorList>
            <consortium name="Ensembl"/>
        </authorList>
    </citation>
    <scope>IDENTIFICATION</scope>
</reference>
<dbReference type="CDD" id="cd00081">
    <property type="entry name" value="Hint"/>
    <property type="match status" value="1"/>
</dbReference>
<dbReference type="SUPFAM" id="SSF51294">
    <property type="entry name" value="Hedgehog/intein (Hint) domain"/>
    <property type="match status" value="1"/>
</dbReference>
<protein>
    <recommendedName>
        <fullName evidence="1">Hedgehog protein Hint domain-containing protein</fullName>
    </recommendedName>
</protein>
<dbReference type="PANTHER" id="PTHR11889:SF31">
    <property type="entry name" value="PROTEIN HEDGEHOG"/>
    <property type="match status" value="1"/>
</dbReference>
<organism evidence="2 3">
    <name type="scientific">Astyanax mexicanus</name>
    <name type="common">Blind cave fish</name>
    <name type="synonym">Astyanax fasciatus mexicanus</name>
    <dbReference type="NCBI Taxonomy" id="7994"/>
    <lineage>
        <taxon>Eukaryota</taxon>
        <taxon>Metazoa</taxon>
        <taxon>Chordata</taxon>
        <taxon>Craniata</taxon>
        <taxon>Vertebrata</taxon>
        <taxon>Euteleostomi</taxon>
        <taxon>Actinopterygii</taxon>
        <taxon>Neopterygii</taxon>
        <taxon>Teleostei</taxon>
        <taxon>Ostariophysi</taxon>
        <taxon>Characiformes</taxon>
        <taxon>Characoidei</taxon>
        <taxon>Acestrorhamphidae</taxon>
        <taxon>Acestrorhamphinae</taxon>
        <taxon>Astyanax</taxon>
    </lineage>
</organism>
<dbReference type="InterPro" id="IPR036844">
    <property type="entry name" value="Hint_dom_sf"/>
</dbReference>
<dbReference type="InParanoid" id="A0A3B1J571"/>
<dbReference type="GO" id="GO:0005615">
    <property type="term" value="C:extracellular space"/>
    <property type="evidence" value="ECO:0007669"/>
    <property type="project" value="TreeGrafter"/>
</dbReference>
<dbReference type="Bgee" id="ENSAMXG00000040000">
    <property type="expression patterns" value="Expressed in muscle tissue and 5 other cell types or tissues"/>
</dbReference>
<accession>A0A3B1J571</accession>
<evidence type="ECO:0000313" key="2">
    <source>
        <dbReference type="Ensembl" id="ENSAMXP00000036990.1"/>
    </source>
</evidence>
<sequence length="153" mass="17264">MRQEMSEYPRDGLRVGEKVLALDTHGELVFSEVILWLDRRPAAMERYVLLTTEGCSDPLSLSENHVTFIATRTEPLPQSLHVPVFGKDLHQANLIHRYDPATGVLVARRVTDVRESVDLGAYAPMTVEGNLIVDGHLVSLLRPAVRRTRAMHW</sequence>
<reference evidence="3" key="2">
    <citation type="journal article" date="2014" name="Nat. Commun.">
        <title>The cavefish genome reveals candidate genes for eye loss.</title>
        <authorList>
            <person name="McGaugh S.E."/>
            <person name="Gross J.B."/>
            <person name="Aken B."/>
            <person name="Blin M."/>
            <person name="Borowsky R."/>
            <person name="Chalopin D."/>
            <person name="Hinaux H."/>
            <person name="Jeffery W.R."/>
            <person name="Keene A."/>
            <person name="Ma L."/>
            <person name="Minx P."/>
            <person name="Murphy D."/>
            <person name="O'Quin K.E."/>
            <person name="Retaux S."/>
            <person name="Rohner N."/>
            <person name="Searle S.M."/>
            <person name="Stahl B.A."/>
            <person name="Tabin C."/>
            <person name="Volff J.N."/>
            <person name="Yoshizawa M."/>
            <person name="Warren W.C."/>
        </authorList>
    </citation>
    <scope>NUCLEOTIDE SEQUENCE [LARGE SCALE GENOMIC DNA]</scope>
    <source>
        <strain evidence="3">female</strain>
    </source>
</reference>
<reference evidence="3" key="1">
    <citation type="submission" date="2013-03" db="EMBL/GenBank/DDBJ databases">
        <authorList>
            <person name="Jeffery W."/>
            <person name="Warren W."/>
            <person name="Wilson R.K."/>
        </authorList>
    </citation>
    <scope>NUCLEOTIDE SEQUENCE</scope>
    <source>
        <strain evidence="3">female</strain>
    </source>
</reference>
<dbReference type="AlphaFoldDB" id="A0A3B1J571"/>
<dbReference type="GO" id="GO:0001708">
    <property type="term" value="P:cell fate specification"/>
    <property type="evidence" value="ECO:0007669"/>
    <property type="project" value="TreeGrafter"/>
</dbReference>
<dbReference type="InterPro" id="IPR050387">
    <property type="entry name" value="Hedgehog_Signaling"/>
</dbReference>
<name>A0A3B1J571_ASTMX</name>
<dbReference type="InterPro" id="IPR001767">
    <property type="entry name" value="Hedgehog_Hint"/>
</dbReference>
<dbReference type="GO" id="GO:0016540">
    <property type="term" value="P:protein autoprocessing"/>
    <property type="evidence" value="ECO:0007669"/>
    <property type="project" value="InterPro"/>
</dbReference>